<dbReference type="CDD" id="cd07212">
    <property type="entry name" value="Pat_PNPLA9"/>
    <property type="match status" value="1"/>
</dbReference>
<feature type="signal peptide" evidence="9">
    <location>
        <begin position="1"/>
        <end position="21"/>
    </location>
</feature>
<feature type="chain" id="PRO_5012577926" description="phospholipase A2" evidence="9">
    <location>
        <begin position="22"/>
        <end position="1156"/>
    </location>
</feature>
<dbReference type="PANTHER" id="PTHR24139:SF34">
    <property type="entry name" value="85_88 KDA CALCIUM-INDEPENDENT PHOSPHOLIPASE A2"/>
    <property type="match status" value="1"/>
</dbReference>
<dbReference type="GO" id="GO:0005739">
    <property type="term" value="C:mitochondrion"/>
    <property type="evidence" value="ECO:0007669"/>
    <property type="project" value="TreeGrafter"/>
</dbReference>
<dbReference type="PROSITE" id="PS50297">
    <property type="entry name" value="ANK_REP_REGION"/>
    <property type="match status" value="2"/>
</dbReference>
<feature type="repeat" description="ANK" evidence="7">
    <location>
        <begin position="669"/>
        <end position="701"/>
    </location>
</feature>
<dbReference type="Pfam" id="PF01734">
    <property type="entry name" value="Patatin"/>
    <property type="match status" value="1"/>
</dbReference>
<dbReference type="PANTHER" id="PTHR24139">
    <property type="entry name" value="CALCIUM-INDEPENDENT PHOSPHOLIPASE A2"/>
    <property type="match status" value="1"/>
</dbReference>
<evidence type="ECO:0000259" key="10">
    <source>
        <dbReference type="PROSITE" id="PS51635"/>
    </source>
</evidence>
<dbReference type="GO" id="GO:0035965">
    <property type="term" value="P:cardiolipin acyl-chain remodeling"/>
    <property type="evidence" value="ECO:0007669"/>
    <property type="project" value="TreeGrafter"/>
</dbReference>
<keyword evidence="4 7" id="KW-0040">ANK repeat</keyword>
<dbReference type="InterPro" id="IPR047148">
    <property type="entry name" value="PLPL9"/>
</dbReference>
<evidence type="ECO:0000256" key="4">
    <source>
        <dbReference type="ARBA" id="ARBA00023043"/>
    </source>
</evidence>
<evidence type="ECO:0000256" key="1">
    <source>
        <dbReference type="ARBA" id="ARBA00013278"/>
    </source>
</evidence>
<dbReference type="PROSITE" id="PS51635">
    <property type="entry name" value="PNPLA"/>
    <property type="match status" value="1"/>
</dbReference>
<protein>
    <recommendedName>
        <fullName evidence="1">phospholipase A2</fullName>
        <ecNumber evidence="1">3.1.1.4</ecNumber>
    </recommendedName>
</protein>
<dbReference type="GO" id="GO:0047499">
    <property type="term" value="F:calcium-independent phospholipase A2 activity"/>
    <property type="evidence" value="ECO:0007669"/>
    <property type="project" value="InterPro"/>
</dbReference>
<dbReference type="Pfam" id="PF12796">
    <property type="entry name" value="Ank_2"/>
    <property type="match status" value="2"/>
</dbReference>
<evidence type="ECO:0000256" key="6">
    <source>
        <dbReference type="ARBA" id="ARBA00023422"/>
    </source>
</evidence>
<dbReference type="InterPro" id="IPR016035">
    <property type="entry name" value="Acyl_Trfase/lysoPLipase"/>
</dbReference>
<dbReference type="InterPro" id="IPR002110">
    <property type="entry name" value="Ankyrin_rpt"/>
</dbReference>
<feature type="domain" description="PNPLA" evidence="10">
    <location>
        <begin position="809"/>
        <end position="993"/>
    </location>
</feature>
<dbReference type="Gene3D" id="1.25.40.20">
    <property type="entry name" value="Ankyrin repeat-containing domain"/>
    <property type="match status" value="1"/>
</dbReference>
<sequence length="1156" mass="128436">MLRRIIYGMFWYLLMTIGVASISPQAEGSNTCVFISKHQWIESQAHQKLHAMNSTQCTTSDISLPVATCESAKNGHVFGKLECFCAGNDQFMQCNRTQVPLCCKYDNVVCLNGGKLSKTESDCNAKPKPIYKCECPPVLDGGGYYQGERCENIPVIRECVYKDSVNVNDSLNSCDFEDDVNRTCIHSSIDTVYECGPARQNVDGMTYKKCERRYNSTKASSKEDMAWRRRSNGTYFQLLTLGGGGDPYDLTNIFILKLFFFRPQRSLQVNFFQEEENGVDDIKDTDSETDVGEATPERKPFLMRSKNLIQISISSQMMAGFFKQVVGGIKGIVDAASANISPFKVQVAKPEDHSGLTIKNNDGNVTLFRRSGSFECVVYTGTRGVQSKVFSIFRLTNEGEAYALFNVFTPKLNALTNCSSSLANEKVMQKVCDCMRDHQTWTTAHVAAFVGLFECFKFTDIKSLINSRCTATCATPIMAAIMGRQLQCVQELQACGASLEMQDINGDTVYHYAVQGDTKTIPVLARTDVKEIMNWMNRSGLTCLSVACEKGSAEAVEELLQVGANPFISSADCFPIHLAVMAENQRCVDILLKKFPDQASLRDNKNGGTPFHWARTDKMMELLCKTKCDVNVKSKTSHTPLHVMQQEKRINCIMVLLCYGADATVADLNGDTPLHLAVRNDDVEMVRTFVVFGADVNLCNAQNQTARHIAAVNNGKNKDIIVFILHVSGAKRCTPEVKGCQKGCFCEGNYAGTPDETMKNMMDADKTAIMDEMFASFPFDETLSKAEEAGFGLDSPDSGTGIPPGDRLLCLDGGGIRGLVLIQVLMAVEKEAGIPIKECFDWIGGTSTGGILALGIGIGKSLTYLKGLYFRLKDEVFTGTRPYATEPFEDMLKREFGETRMMTDISHPKVVVMGVYGDRQPTELHLFRSYFPTIQRDFTTANKEVKFDPPPPPNEQKMWQAARSSGAAPTYFRAHGRFVDGGMIANNPTLDMLTEIHEYNTGLRLKNETHLTHPLVCVVSLGTGRVPVVRNEHIDVYRPESVFEIHKVAKGISGLASMLLDQATASEGSPVDRSRAWCSMLNVPFARFSPQLSLDLPLDCHDNKQLINMMWETQCYIEANRHRVQRVASMLRKYHRINMSLHPPSDSPKLVEVEGT</sequence>
<evidence type="ECO:0000313" key="12">
    <source>
        <dbReference type="Proteomes" id="UP000242188"/>
    </source>
</evidence>
<dbReference type="GO" id="GO:0052816">
    <property type="term" value="F:long-chain fatty acyl-CoA hydrolase activity"/>
    <property type="evidence" value="ECO:0007669"/>
    <property type="project" value="TreeGrafter"/>
</dbReference>
<dbReference type="STRING" id="6573.A0A210QY75"/>
<keyword evidence="3 8" id="KW-0378">Hydrolase</keyword>
<dbReference type="InterPro" id="IPR002641">
    <property type="entry name" value="PNPLA_dom"/>
</dbReference>
<dbReference type="EC" id="3.1.1.4" evidence="1"/>
<dbReference type="AlphaFoldDB" id="A0A210QY75"/>
<reference evidence="11 12" key="1">
    <citation type="journal article" date="2017" name="Nat. Ecol. Evol.">
        <title>Scallop genome provides insights into evolution of bilaterian karyotype and development.</title>
        <authorList>
            <person name="Wang S."/>
            <person name="Zhang J."/>
            <person name="Jiao W."/>
            <person name="Li J."/>
            <person name="Xun X."/>
            <person name="Sun Y."/>
            <person name="Guo X."/>
            <person name="Huan P."/>
            <person name="Dong B."/>
            <person name="Zhang L."/>
            <person name="Hu X."/>
            <person name="Sun X."/>
            <person name="Wang J."/>
            <person name="Zhao C."/>
            <person name="Wang Y."/>
            <person name="Wang D."/>
            <person name="Huang X."/>
            <person name="Wang R."/>
            <person name="Lv J."/>
            <person name="Li Y."/>
            <person name="Zhang Z."/>
            <person name="Liu B."/>
            <person name="Lu W."/>
            <person name="Hui Y."/>
            <person name="Liang J."/>
            <person name="Zhou Z."/>
            <person name="Hou R."/>
            <person name="Li X."/>
            <person name="Liu Y."/>
            <person name="Li H."/>
            <person name="Ning X."/>
            <person name="Lin Y."/>
            <person name="Zhao L."/>
            <person name="Xing Q."/>
            <person name="Dou J."/>
            <person name="Li Y."/>
            <person name="Mao J."/>
            <person name="Guo H."/>
            <person name="Dou H."/>
            <person name="Li T."/>
            <person name="Mu C."/>
            <person name="Jiang W."/>
            <person name="Fu Q."/>
            <person name="Fu X."/>
            <person name="Miao Y."/>
            <person name="Liu J."/>
            <person name="Yu Q."/>
            <person name="Li R."/>
            <person name="Liao H."/>
            <person name="Li X."/>
            <person name="Kong Y."/>
            <person name="Jiang Z."/>
            <person name="Chourrout D."/>
            <person name="Li R."/>
            <person name="Bao Z."/>
        </authorList>
    </citation>
    <scope>NUCLEOTIDE SEQUENCE [LARGE SCALE GENOMIC DNA]</scope>
    <source>
        <strain evidence="11 12">PY_sf001</strain>
    </source>
</reference>
<evidence type="ECO:0000256" key="3">
    <source>
        <dbReference type="ARBA" id="ARBA00022801"/>
    </source>
</evidence>
<comment type="catalytic activity">
    <reaction evidence="6">
        <text>a 1,2-diacyl-sn-glycero-3-phosphocholine + H2O = a 1-acyl-sn-glycero-3-phosphocholine + a fatty acid + H(+)</text>
        <dbReference type="Rhea" id="RHEA:15801"/>
        <dbReference type="ChEBI" id="CHEBI:15377"/>
        <dbReference type="ChEBI" id="CHEBI:15378"/>
        <dbReference type="ChEBI" id="CHEBI:28868"/>
        <dbReference type="ChEBI" id="CHEBI:57643"/>
        <dbReference type="ChEBI" id="CHEBI:58168"/>
        <dbReference type="EC" id="3.1.1.4"/>
    </reaction>
    <physiologicalReaction direction="left-to-right" evidence="6">
        <dbReference type="Rhea" id="RHEA:15802"/>
    </physiologicalReaction>
</comment>
<dbReference type="GO" id="GO:0016042">
    <property type="term" value="P:lipid catabolic process"/>
    <property type="evidence" value="ECO:0007669"/>
    <property type="project" value="UniProtKB-UniRule"/>
</dbReference>
<dbReference type="PROSITE" id="PS50088">
    <property type="entry name" value="ANK_REPEAT"/>
    <property type="match status" value="3"/>
</dbReference>
<feature type="short sequence motif" description="DGA/G" evidence="8">
    <location>
        <begin position="980"/>
        <end position="982"/>
    </location>
</feature>
<dbReference type="EMBL" id="NEDP02001298">
    <property type="protein sequence ID" value="OWF53631.1"/>
    <property type="molecule type" value="Genomic_DNA"/>
</dbReference>
<dbReference type="SUPFAM" id="SSF52151">
    <property type="entry name" value="FabD/lysophospholipase-like"/>
    <property type="match status" value="1"/>
</dbReference>
<evidence type="ECO:0000256" key="5">
    <source>
        <dbReference type="ARBA" id="ARBA00023098"/>
    </source>
</evidence>
<gene>
    <name evidence="11" type="ORF">KP79_PYT05268</name>
</gene>
<dbReference type="InterPro" id="IPR036770">
    <property type="entry name" value="Ankyrin_rpt-contain_sf"/>
</dbReference>
<dbReference type="SUPFAM" id="SSF48403">
    <property type="entry name" value="Ankyrin repeat"/>
    <property type="match status" value="1"/>
</dbReference>
<feature type="repeat" description="ANK" evidence="7">
    <location>
        <begin position="636"/>
        <end position="668"/>
    </location>
</feature>
<dbReference type="GO" id="GO:2000304">
    <property type="term" value="P:positive regulation of ceramide biosynthetic process"/>
    <property type="evidence" value="ECO:0007669"/>
    <property type="project" value="TreeGrafter"/>
</dbReference>
<keyword evidence="2" id="KW-0677">Repeat</keyword>
<proteinExistence type="predicted"/>
<keyword evidence="12" id="KW-1185">Reference proteome</keyword>
<comment type="caution">
    <text evidence="11">The sequence shown here is derived from an EMBL/GenBank/DDBJ whole genome shotgun (WGS) entry which is preliminary data.</text>
</comment>
<accession>A0A210QY75</accession>
<evidence type="ECO:0000256" key="9">
    <source>
        <dbReference type="SAM" id="SignalP"/>
    </source>
</evidence>
<feature type="short sequence motif" description="GXSXG" evidence="8">
    <location>
        <begin position="845"/>
        <end position="849"/>
    </location>
</feature>
<evidence type="ECO:0000256" key="8">
    <source>
        <dbReference type="PROSITE-ProRule" id="PRU01161"/>
    </source>
</evidence>
<feature type="active site" description="Proton acceptor" evidence="8">
    <location>
        <position position="980"/>
    </location>
</feature>
<keyword evidence="5 8" id="KW-0443">Lipid metabolism</keyword>
<dbReference type="SMART" id="SM00248">
    <property type="entry name" value="ANK"/>
    <property type="match status" value="8"/>
</dbReference>
<feature type="active site" description="Nucleophile" evidence="8">
    <location>
        <position position="847"/>
    </location>
</feature>
<keyword evidence="9" id="KW-0732">Signal</keyword>
<evidence type="ECO:0000256" key="2">
    <source>
        <dbReference type="ARBA" id="ARBA00022737"/>
    </source>
</evidence>
<feature type="short sequence motif" description="GXGXXG" evidence="8">
    <location>
        <begin position="813"/>
        <end position="818"/>
    </location>
</feature>
<feature type="repeat" description="ANK" evidence="7">
    <location>
        <begin position="539"/>
        <end position="571"/>
    </location>
</feature>
<evidence type="ECO:0000256" key="7">
    <source>
        <dbReference type="PROSITE-ProRule" id="PRU00023"/>
    </source>
</evidence>
<dbReference type="OrthoDB" id="10021675at2759"/>
<name>A0A210QY75_MIZYE</name>
<dbReference type="Proteomes" id="UP000242188">
    <property type="component" value="Unassembled WGS sequence"/>
</dbReference>
<dbReference type="Gene3D" id="3.40.1090.10">
    <property type="entry name" value="Cytosolic phospholipase A2 catalytic domain"/>
    <property type="match status" value="1"/>
</dbReference>
<keyword evidence="8" id="KW-0442">Lipid degradation</keyword>
<evidence type="ECO:0000313" key="11">
    <source>
        <dbReference type="EMBL" id="OWF53631.1"/>
    </source>
</evidence>
<organism evidence="11 12">
    <name type="scientific">Mizuhopecten yessoensis</name>
    <name type="common">Japanese scallop</name>
    <name type="synonym">Patinopecten yessoensis</name>
    <dbReference type="NCBI Taxonomy" id="6573"/>
    <lineage>
        <taxon>Eukaryota</taxon>
        <taxon>Metazoa</taxon>
        <taxon>Spiralia</taxon>
        <taxon>Lophotrochozoa</taxon>
        <taxon>Mollusca</taxon>
        <taxon>Bivalvia</taxon>
        <taxon>Autobranchia</taxon>
        <taxon>Pteriomorphia</taxon>
        <taxon>Pectinida</taxon>
        <taxon>Pectinoidea</taxon>
        <taxon>Pectinidae</taxon>
        <taxon>Mizuhopecten</taxon>
    </lineage>
</organism>